<feature type="signal peptide" evidence="5">
    <location>
        <begin position="1"/>
        <end position="20"/>
    </location>
</feature>
<evidence type="ECO:0000256" key="5">
    <source>
        <dbReference type="SAM" id="SignalP"/>
    </source>
</evidence>
<sequence>MKLLLQLLAACCVFAAIALGDSEPSAAVISPEDKVIIDALAEYGVDVPALVDQPALAQSAAKGRLSIPATITCRLISALFPRQVYLKDTPQYTEWRGLFWSQQQSESKPACIFQPTSSRQVAIVLLMARLWNCPFAVKSGGHAAFSGASSIPDGLTIDLQRLNMIQVASDKKSVKVGPGNRWFDVYKNLEPRGLTAVGGRVSNIGVGGLTLGGGISFYSAQYGFACDNVNNFEVVVADGRIINANPRSHADLYWALRGGGNNFGIVTRFDLAAYPAGDLWAGSRVYIVDDNTRKLLLDAVVKFAEDWPSDPKAALICNFAYAQGMFVAAMNIEYTEPVENPPIFSSFEAIPPMLDTLGLKSLSDVTLEFKESNPNGLRQNYWTLTVNLDIEMLTFVVDSYMAGVDPIKNVAGIVPALTLQVITPDMISKMKKNGGNALGLNPCGRPLLLVLVNVMWADKADDEAVLKAISGIINTIKAEAKARKKLNRFIYMNYASQFQSVVESYGSQNHKRLMQVARRYDPSQVFQKLQPGYFKLTGAPDRNPPVGSPAARL</sequence>
<evidence type="ECO:0000256" key="2">
    <source>
        <dbReference type="ARBA" id="ARBA00022630"/>
    </source>
</evidence>
<keyword evidence="4" id="KW-0560">Oxidoreductase</keyword>
<dbReference type="Gene3D" id="3.40.462.20">
    <property type="match status" value="1"/>
</dbReference>
<keyword evidence="5" id="KW-0732">Signal</keyword>
<keyword evidence="3" id="KW-0274">FAD</keyword>
<name>A0A2B7WUG3_9EURO</name>
<evidence type="ECO:0000256" key="1">
    <source>
        <dbReference type="ARBA" id="ARBA00005466"/>
    </source>
</evidence>
<dbReference type="InterPro" id="IPR016167">
    <property type="entry name" value="FAD-bd_PCMH_sub1"/>
</dbReference>
<dbReference type="STRING" id="2060905.A0A2B7WUG3"/>
<organism evidence="7 8">
    <name type="scientific">Blastomyces parvus</name>
    <dbReference type="NCBI Taxonomy" id="2060905"/>
    <lineage>
        <taxon>Eukaryota</taxon>
        <taxon>Fungi</taxon>
        <taxon>Dikarya</taxon>
        <taxon>Ascomycota</taxon>
        <taxon>Pezizomycotina</taxon>
        <taxon>Eurotiomycetes</taxon>
        <taxon>Eurotiomycetidae</taxon>
        <taxon>Onygenales</taxon>
        <taxon>Ajellomycetaceae</taxon>
        <taxon>Blastomyces</taxon>
    </lineage>
</organism>
<gene>
    <name evidence="7" type="ORF">GX51_05954</name>
</gene>
<dbReference type="PROSITE" id="PS51387">
    <property type="entry name" value="FAD_PCMH"/>
    <property type="match status" value="1"/>
</dbReference>
<dbReference type="Proteomes" id="UP000224080">
    <property type="component" value="Unassembled WGS sequence"/>
</dbReference>
<reference evidence="7 8" key="1">
    <citation type="submission" date="2017-10" db="EMBL/GenBank/DDBJ databases">
        <title>Comparative genomics in systemic dimorphic fungi from Ajellomycetaceae.</title>
        <authorList>
            <person name="Munoz J.F."/>
            <person name="Mcewen J.G."/>
            <person name="Clay O.K."/>
            <person name="Cuomo C.A."/>
        </authorList>
    </citation>
    <scope>NUCLEOTIDE SEQUENCE [LARGE SCALE GENOMIC DNA]</scope>
    <source>
        <strain evidence="7 8">UAMH130</strain>
    </source>
</reference>
<keyword evidence="2" id="KW-0285">Flavoprotein</keyword>
<accession>A0A2B7WUG3</accession>
<dbReference type="SUPFAM" id="SSF56176">
    <property type="entry name" value="FAD-binding/transporter-associated domain-like"/>
    <property type="match status" value="1"/>
</dbReference>
<dbReference type="GO" id="GO:0016491">
    <property type="term" value="F:oxidoreductase activity"/>
    <property type="evidence" value="ECO:0007669"/>
    <property type="project" value="UniProtKB-KW"/>
</dbReference>
<dbReference type="InterPro" id="IPR016166">
    <property type="entry name" value="FAD-bd_PCMH"/>
</dbReference>
<dbReference type="Pfam" id="PF01565">
    <property type="entry name" value="FAD_binding_4"/>
    <property type="match status" value="1"/>
</dbReference>
<dbReference type="EMBL" id="PDNC01000090">
    <property type="protein sequence ID" value="PGH00141.1"/>
    <property type="molecule type" value="Genomic_DNA"/>
</dbReference>
<dbReference type="InterPro" id="IPR036318">
    <property type="entry name" value="FAD-bd_PCMH-like_sf"/>
</dbReference>
<protein>
    <recommendedName>
        <fullName evidence="6">FAD-binding PCMH-type domain-containing protein</fullName>
    </recommendedName>
</protein>
<comment type="caution">
    <text evidence="7">The sequence shown here is derived from an EMBL/GenBank/DDBJ whole genome shotgun (WGS) entry which is preliminary data.</text>
</comment>
<dbReference type="AlphaFoldDB" id="A0A2B7WUG3"/>
<dbReference type="InterPro" id="IPR006094">
    <property type="entry name" value="Oxid_FAD_bind_N"/>
</dbReference>
<dbReference type="GO" id="GO:0071949">
    <property type="term" value="F:FAD binding"/>
    <property type="evidence" value="ECO:0007669"/>
    <property type="project" value="InterPro"/>
</dbReference>
<feature type="domain" description="FAD-binding PCMH-type" evidence="6">
    <location>
        <begin position="105"/>
        <end position="276"/>
    </location>
</feature>
<dbReference type="InterPro" id="IPR050416">
    <property type="entry name" value="FAD-linked_Oxidoreductase"/>
</dbReference>
<dbReference type="PANTHER" id="PTHR42973:SF34">
    <property type="entry name" value="FAD BINDING DOMAIN PROTEIN (AFU_ORTHOLOGUE AFUA_3G02770)"/>
    <property type="match status" value="1"/>
</dbReference>
<evidence type="ECO:0000256" key="4">
    <source>
        <dbReference type="ARBA" id="ARBA00023002"/>
    </source>
</evidence>
<evidence type="ECO:0000256" key="3">
    <source>
        <dbReference type="ARBA" id="ARBA00022827"/>
    </source>
</evidence>
<dbReference type="PANTHER" id="PTHR42973">
    <property type="entry name" value="BINDING OXIDOREDUCTASE, PUTATIVE (AFU_ORTHOLOGUE AFUA_1G17690)-RELATED"/>
    <property type="match status" value="1"/>
</dbReference>
<dbReference type="Pfam" id="PF08031">
    <property type="entry name" value="BBE"/>
    <property type="match status" value="1"/>
</dbReference>
<dbReference type="Gene3D" id="3.30.43.10">
    <property type="entry name" value="Uridine Diphospho-n-acetylenolpyruvylglucosamine Reductase, domain 2"/>
    <property type="match status" value="1"/>
</dbReference>
<dbReference type="Gene3D" id="3.30.465.10">
    <property type="match status" value="1"/>
</dbReference>
<feature type="chain" id="PRO_5012134640" description="FAD-binding PCMH-type domain-containing protein" evidence="5">
    <location>
        <begin position="21"/>
        <end position="553"/>
    </location>
</feature>
<evidence type="ECO:0000313" key="7">
    <source>
        <dbReference type="EMBL" id="PGH00141.1"/>
    </source>
</evidence>
<evidence type="ECO:0000313" key="8">
    <source>
        <dbReference type="Proteomes" id="UP000224080"/>
    </source>
</evidence>
<evidence type="ECO:0000259" key="6">
    <source>
        <dbReference type="PROSITE" id="PS51387"/>
    </source>
</evidence>
<dbReference type="InterPro" id="IPR012951">
    <property type="entry name" value="BBE"/>
</dbReference>
<keyword evidence="8" id="KW-1185">Reference proteome</keyword>
<dbReference type="OrthoDB" id="2151789at2759"/>
<dbReference type="InterPro" id="IPR016169">
    <property type="entry name" value="FAD-bd_PCMH_sub2"/>
</dbReference>
<comment type="similarity">
    <text evidence="1">Belongs to the oxygen-dependent FAD-linked oxidoreductase family.</text>
</comment>
<proteinExistence type="inferred from homology"/>